<accession>A0AAW4NI41</accession>
<organism evidence="1 2">
    <name type="scientific">Segatella copri</name>
    <dbReference type="NCBI Taxonomy" id="165179"/>
    <lineage>
        <taxon>Bacteria</taxon>
        <taxon>Pseudomonadati</taxon>
        <taxon>Bacteroidota</taxon>
        <taxon>Bacteroidia</taxon>
        <taxon>Bacteroidales</taxon>
        <taxon>Prevotellaceae</taxon>
        <taxon>Segatella</taxon>
    </lineage>
</organism>
<dbReference type="EMBL" id="JAHOEP010000026">
    <property type="protein sequence ID" value="MBV3408731.1"/>
    <property type="molecule type" value="Genomic_DNA"/>
</dbReference>
<reference evidence="1" key="1">
    <citation type="submission" date="2021-06" db="EMBL/GenBank/DDBJ databases">
        <title>Collection of gut derived symbiotic bacterial strains cultured from healthy donors.</title>
        <authorList>
            <person name="Lin H."/>
            <person name="Littmann E."/>
            <person name="Pamer E.G."/>
        </authorList>
    </citation>
    <scope>NUCLEOTIDE SEQUENCE</scope>
    <source>
        <strain evidence="1">MSK.21.60</strain>
    </source>
</reference>
<dbReference type="Proteomes" id="UP001196316">
    <property type="component" value="Unassembled WGS sequence"/>
</dbReference>
<evidence type="ECO:0000313" key="1">
    <source>
        <dbReference type="EMBL" id="MBV3408731.1"/>
    </source>
</evidence>
<evidence type="ECO:0008006" key="3">
    <source>
        <dbReference type="Google" id="ProtNLM"/>
    </source>
</evidence>
<evidence type="ECO:0000313" key="2">
    <source>
        <dbReference type="Proteomes" id="UP001196316"/>
    </source>
</evidence>
<dbReference type="RefSeq" id="WP_217326741.1">
    <property type="nucleotide sequence ID" value="NZ_JAHOEK010000025.1"/>
</dbReference>
<dbReference type="AlphaFoldDB" id="A0AAW4NI41"/>
<proteinExistence type="predicted"/>
<gene>
    <name evidence="1" type="ORF">KSW80_10015</name>
</gene>
<comment type="caution">
    <text evidence="1">The sequence shown here is derived from an EMBL/GenBank/DDBJ whole genome shotgun (WGS) entry which is preliminary data.</text>
</comment>
<name>A0AAW4NI41_9BACT</name>
<sequence length="432" mass="50732">MEKKIKVLVITYLPWREDNNIGNSYSNIFANTQDKYEFAHIYVRNGMPQNTLAKDYYHISIIKMMKRMLKPNLVVGERMKIEDSSQTEKPQFSSFFNKLRMLRWPVFFLVEELFGLSNCWKTKEFDQFIDDFNPDIVFGTLPDGPLISNLMLYVKKRKNIPLITYPWDDYYSLKHTNLSPIFWIRKIMQRHYLFKTAKQSDFLYVISNLMKEEYEKCFHKDCRILFKGYHFNVDQPIEYRKLSLPIHLVYMGNIGAGRWKTLALLASAIKEINQDGQKFILDIYTLSPSDDKMKSALNIEGCSKLNLPVPNDEKKKVMDAADILLHVEPFNKSEYQFYRASFSTKLVDYFYSAKCILAIGGMTASTDYLVRNDAAICITDKSKINESLMKIVDKPQLINEYAKKSWDCGLINHQIDKIQTRMYNDFKSLLPK</sequence>
<protein>
    <recommendedName>
        <fullName evidence="3">Glycosyltransferase</fullName>
    </recommendedName>
</protein>